<comment type="similarity">
    <text evidence="1">Belongs to the sulfatase-modifying factor family.</text>
</comment>
<dbReference type="InterPro" id="IPR016187">
    <property type="entry name" value="CTDL_fold"/>
</dbReference>
<accession>T2M9E9</accession>
<gene>
    <name evidence="3" type="primary">SUMF1</name>
</gene>
<evidence type="ECO:0000256" key="1">
    <source>
        <dbReference type="ARBA" id="ARBA00005310"/>
    </source>
</evidence>
<sequence>MPKVKVAITRMKSEKKDCGGPCELLTTDSSTFRQVIQYYYYLIHINPKADIVLVTQQISNNIKSIWATVNPRLPLITDKSINRKIKDLLVLVKDINRKHRKASAKRNLDANLVKLFDISACSCSLDVFPCSDRKVSCYKENCIEEHIVCLCSQSNKVPLEDRAYLRDQRKKIGPKGAYQLSSIDRLSVKRIQRLDKERQKISHKLVNEDESLIAQVNLIEETSGEVLKKCIEPEHHLTFTYEDGKLSGNYSMHRTIPVTGATGLVLATETFSVLQEHNSLESIQAVLLDNTATNTGPISGLVVKLEEFLKRKLHLIGCALHQNDFPLRALFVKLDGDTTGPRSFSGLLGKRCAENIQDRNQVLFNRIENLIVDGYIPEEILEDLSCDQRLLFGYCKGIGFEMKKKLHVFFLFVVTLKIILCLEQSQDTESKECEGCEFDSLKKECSCSKESSEFSTLETEEDKLINEDLPKIYTNEENVSKKKKLEILNSTTKEFLFTKDQFNLPDFDEVYPANQLVEFQGGDFIIGTDKPVFPDDGESPAREVSIQPFAIDMYEVSNGEFREFVKETGYKTEAETYGNSFVMEYFLSEEVNKGITEAVQGAPWWLPVKGANWKNPEGPGSNLINRLSHPVVHVSWNDALAYCRWKGKRLPTEAEWEFACSSGEDDMLFPWGNEFRPHGTFKANIWTGKFPNENTAEDGYNGTAPVNMFVQNNKKLCNMVGNVWEWVADWWHTDHSKEHQKDPYGPPSGDKKVKKGGSFMCSKNYCYRYRCASRSYNTPDSGSSNLGFRCAKFLKKKDEL</sequence>
<dbReference type="PANTHER" id="PTHR23150">
    <property type="entry name" value="SULFATASE MODIFYING FACTOR 1, 2"/>
    <property type="match status" value="1"/>
</dbReference>
<dbReference type="InterPro" id="IPR042095">
    <property type="entry name" value="SUMF_sf"/>
</dbReference>
<dbReference type="OrthoDB" id="659at2759"/>
<dbReference type="InterPro" id="IPR051043">
    <property type="entry name" value="Sulfatase_Mod_Factor_Kinase"/>
</dbReference>
<dbReference type="EMBL" id="HAAD01002449">
    <property type="protein sequence ID" value="CDG68681.1"/>
    <property type="molecule type" value="mRNA"/>
</dbReference>
<organism evidence="3">
    <name type="scientific">Hydra vulgaris</name>
    <name type="common">Hydra</name>
    <name type="synonym">Hydra attenuata</name>
    <dbReference type="NCBI Taxonomy" id="6087"/>
    <lineage>
        <taxon>Eukaryota</taxon>
        <taxon>Metazoa</taxon>
        <taxon>Cnidaria</taxon>
        <taxon>Hydrozoa</taxon>
        <taxon>Hydroidolina</taxon>
        <taxon>Anthoathecata</taxon>
        <taxon>Aplanulata</taxon>
        <taxon>Hydridae</taxon>
        <taxon>Hydra</taxon>
    </lineage>
</organism>
<evidence type="ECO:0000259" key="2">
    <source>
        <dbReference type="Pfam" id="PF03781"/>
    </source>
</evidence>
<name>T2M9E9_HYDVU</name>
<dbReference type="GO" id="GO:0120147">
    <property type="term" value="F:formylglycine-generating oxidase activity"/>
    <property type="evidence" value="ECO:0007669"/>
    <property type="project" value="TreeGrafter"/>
</dbReference>
<feature type="domain" description="Sulfatase-modifying factor enzyme-like" evidence="2">
    <location>
        <begin position="514"/>
        <end position="792"/>
    </location>
</feature>
<evidence type="ECO:0000313" key="3">
    <source>
        <dbReference type="EMBL" id="CDG68681.1"/>
    </source>
</evidence>
<dbReference type="AlphaFoldDB" id="T2M9E9"/>
<dbReference type="PANTHER" id="PTHR23150:SF19">
    <property type="entry name" value="FORMYLGLYCINE-GENERATING ENZYME"/>
    <property type="match status" value="1"/>
</dbReference>
<dbReference type="Gene3D" id="3.90.1580.10">
    <property type="entry name" value="paralog of FGE (formylglycine-generating enzyme)"/>
    <property type="match status" value="1"/>
</dbReference>
<reference evidence="3" key="1">
    <citation type="journal article" date="2013" name="Genome Biol. Evol.">
        <title>Punctuated emergences of genetic and phenotypic innovations in eumetazoan, bilaterian, euteleostome, and hominidae ancestors.</title>
        <authorList>
            <person name="Wenger Y."/>
            <person name="Galliot B."/>
        </authorList>
    </citation>
    <scope>NUCLEOTIDE SEQUENCE</scope>
    <source>
        <tissue evidence="3">Whole animals</tissue>
    </source>
</reference>
<proteinExistence type="evidence at transcript level"/>
<dbReference type="Pfam" id="PF03781">
    <property type="entry name" value="FGE-sulfatase"/>
    <property type="match status" value="1"/>
</dbReference>
<dbReference type="GO" id="GO:0005783">
    <property type="term" value="C:endoplasmic reticulum"/>
    <property type="evidence" value="ECO:0007669"/>
    <property type="project" value="TreeGrafter"/>
</dbReference>
<dbReference type="InterPro" id="IPR005532">
    <property type="entry name" value="SUMF_dom"/>
</dbReference>
<dbReference type="SUPFAM" id="SSF56436">
    <property type="entry name" value="C-type lectin-like"/>
    <property type="match status" value="1"/>
</dbReference>
<feature type="non-terminal residue" evidence="3">
    <location>
        <position position="1"/>
    </location>
</feature>
<protein>
    <submittedName>
        <fullName evidence="3">Sulfatase-modifying factor 1</fullName>
    </submittedName>
</protein>